<accession>M2U9R2</accession>
<dbReference type="PANTHER" id="PTHR33112">
    <property type="entry name" value="DOMAIN PROTEIN, PUTATIVE-RELATED"/>
    <property type="match status" value="1"/>
</dbReference>
<dbReference type="OrthoDB" id="4161196at2759"/>
<protein>
    <recommendedName>
        <fullName evidence="1">Heterokaryon incompatibility domain-containing protein</fullName>
    </recommendedName>
</protein>
<gene>
    <name evidence="2" type="ORF">COCHEDRAFT_1121400</name>
    <name evidence="3" type="ORF">COCHEDRAFT_112388</name>
</gene>
<dbReference type="PANTHER" id="PTHR33112:SF10">
    <property type="entry name" value="TOL"/>
    <property type="match status" value="1"/>
</dbReference>
<evidence type="ECO:0000313" key="4">
    <source>
        <dbReference type="Proteomes" id="UP000016936"/>
    </source>
</evidence>
<evidence type="ECO:0000313" key="2">
    <source>
        <dbReference type="EMBL" id="EMD84786.1"/>
    </source>
</evidence>
<reference evidence="4" key="3">
    <citation type="journal article" date="2013" name="PLoS Genet.">
        <title>Comparative genome structure, secondary metabolite, and effector coding capacity across Cochliobolus pathogens.</title>
        <authorList>
            <person name="Condon B.J."/>
            <person name="Leng Y."/>
            <person name="Wu D."/>
            <person name="Bushley K.E."/>
            <person name="Ohm R.A."/>
            <person name="Otillar R."/>
            <person name="Martin J."/>
            <person name="Schackwitz W."/>
            <person name="Grimwood J."/>
            <person name="MohdZainudin N."/>
            <person name="Xue C."/>
            <person name="Wang R."/>
            <person name="Manning V.A."/>
            <person name="Dhillon B."/>
            <person name="Tu Z.J."/>
            <person name="Steffenson B.J."/>
            <person name="Salamov A."/>
            <person name="Sun H."/>
            <person name="Lowry S."/>
            <person name="LaButti K."/>
            <person name="Han J."/>
            <person name="Copeland A."/>
            <person name="Lindquist E."/>
            <person name="Barry K."/>
            <person name="Schmutz J."/>
            <person name="Baker S.E."/>
            <person name="Ciuffetti L.M."/>
            <person name="Grigoriev I.V."/>
            <person name="Zhong S."/>
            <person name="Turgeon B.G."/>
        </authorList>
    </citation>
    <scope>NUCLEOTIDE SEQUENCE [LARGE SCALE GENOMIC DNA]</scope>
    <source>
        <strain evidence="4">C5 / ATCC 48332 / race O</strain>
    </source>
</reference>
<dbReference type="EMBL" id="KB445618">
    <property type="protein sequence ID" value="EMD84786.1"/>
    <property type="molecule type" value="Genomic_DNA"/>
</dbReference>
<sequence>MKSAYDRKDPKIEIPDGAQFGLPILFGQYSPEFFALLQEWIRVCDSDHETCHRKENNAPSKPTRLIEIGKQFRLVETANIEYCQYVALSHCWGPLGENEKFCTYKRNIEQLKTGINFEALPPTFQDAVTTARGLGIDYIWIDSLCIIQDDDDDWQRESAKMELVFSMAYCTIGASSAKSSLDGFLHERTPRTVIKLAATSTKVTYACVDIDDFHADVELSALNSRGWVLQERALSRRTIFFTSAQIYWECGAGIHCETLARLENSKVALLGDANFPNAAVEHYRDGRQLLIQDLYERYSGLAFTKPADRSVAILGLQERLARTFRTRAAYGLFEEYFARGLLWKRRDLTRMKRIGQPPGRRVPSWSSLSIEGSIQYMDATTELRFKEIDWAVDNFKNPFSVVGGIESASFLGFARKINLSKYDMLVTIVFDDSEEFAVEELRCVVIGRDKMGDGKFDLKCHVLVIHQSRNASRDLIYERVGVASLEPAVIASEGSWVAIC</sequence>
<dbReference type="AlphaFoldDB" id="M2U9R2"/>
<evidence type="ECO:0000313" key="3">
    <source>
        <dbReference type="EMBL" id="EMD95319.1"/>
    </source>
</evidence>
<dbReference type="eggNOG" id="ENOG502R41Z">
    <property type="taxonomic scope" value="Eukaryota"/>
</dbReference>
<organism evidence="3 4">
    <name type="scientific">Cochliobolus heterostrophus (strain C5 / ATCC 48332 / race O)</name>
    <name type="common">Southern corn leaf blight fungus</name>
    <name type="synonym">Bipolaris maydis</name>
    <dbReference type="NCBI Taxonomy" id="701091"/>
    <lineage>
        <taxon>Eukaryota</taxon>
        <taxon>Fungi</taxon>
        <taxon>Dikarya</taxon>
        <taxon>Ascomycota</taxon>
        <taxon>Pezizomycotina</taxon>
        <taxon>Dothideomycetes</taxon>
        <taxon>Pleosporomycetidae</taxon>
        <taxon>Pleosporales</taxon>
        <taxon>Pleosporineae</taxon>
        <taxon>Pleosporaceae</taxon>
        <taxon>Bipolaris</taxon>
    </lineage>
</organism>
<feature type="domain" description="Heterokaryon incompatibility" evidence="1">
    <location>
        <begin position="85"/>
        <end position="231"/>
    </location>
</feature>
<dbReference type="OMA" id="IMERRYI"/>
<evidence type="ECO:0000259" key="1">
    <source>
        <dbReference type="Pfam" id="PF06985"/>
    </source>
</evidence>
<proteinExistence type="predicted"/>
<dbReference type="InterPro" id="IPR010730">
    <property type="entry name" value="HET"/>
</dbReference>
<reference evidence="3 4" key="1">
    <citation type="journal article" date="2012" name="PLoS Pathog.">
        <title>Diverse lifestyles and strategies of plant pathogenesis encoded in the genomes of eighteen Dothideomycetes fungi.</title>
        <authorList>
            <person name="Ohm R.A."/>
            <person name="Feau N."/>
            <person name="Henrissat B."/>
            <person name="Schoch C.L."/>
            <person name="Horwitz B.A."/>
            <person name="Barry K.W."/>
            <person name="Condon B.J."/>
            <person name="Copeland A.C."/>
            <person name="Dhillon B."/>
            <person name="Glaser F."/>
            <person name="Hesse C.N."/>
            <person name="Kosti I."/>
            <person name="LaButti K."/>
            <person name="Lindquist E.A."/>
            <person name="Lucas S."/>
            <person name="Salamov A.A."/>
            <person name="Bradshaw R.E."/>
            <person name="Ciuffetti L."/>
            <person name="Hamelin R.C."/>
            <person name="Kema G.H.J."/>
            <person name="Lawrence C."/>
            <person name="Scott J.A."/>
            <person name="Spatafora J.W."/>
            <person name="Turgeon B.G."/>
            <person name="de Wit P.J.G.M."/>
            <person name="Zhong S."/>
            <person name="Goodwin S.B."/>
            <person name="Grigoriev I.V."/>
        </authorList>
    </citation>
    <scope>NUCLEOTIDE SEQUENCE [LARGE SCALE GENOMIC DNA]</scope>
    <source>
        <strain evidence="3">C5</strain>
        <strain evidence="4">C5 / ATCC 48332 / race O</strain>
    </source>
</reference>
<keyword evidence="4" id="KW-1185">Reference proteome</keyword>
<name>M2U9R2_COCH5</name>
<dbReference type="EMBL" id="KB445571">
    <property type="protein sequence ID" value="EMD95319.1"/>
    <property type="molecule type" value="Genomic_DNA"/>
</dbReference>
<dbReference type="Pfam" id="PF06985">
    <property type="entry name" value="HET"/>
    <property type="match status" value="1"/>
</dbReference>
<reference evidence="3" key="2">
    <citation type="submission" date="2012-06" db="EMBL/GenBank/DDBJ databases">
        <title>Comparative genome structure, secondary metabolite and effector coding capacity across Cochliobolus pathogens.</title>
        <authorList>
            <consortium name="US DOE Joint Genome Institute (JGI-PGF)"/>
            <person name="Condon B.J."/>
            <person name="Leng Y."/>
            <person name="Wu D."/>
            <person name="Bushley K.E."/>
            <person name="Ohm R.A."/>
            <person name="Otillar R."/>
            <person name="Martin J."/>
            <person name="Schackwitz W."/>
            <person name="Grimwood J."/>
            <person name="MohdZainudin N."/>
            <person name="Xue C."/>
            <person name="Wang R."/>
            <person name="Dhillon B."/>
            <person name="Tu Z.J."/>
            <person name="Steffenson B.J."/>
            <person name="Salamov A."/>
            <person name="Sun H."/>
            <person name="Lowry S."/>
            <person name="LaButti K."/>
            <person name="Han J."/>
            <person name="Copeland A."/>
            <person name="Lindquist E."/>
            <person name="Lucas S."/>
            <person name="Barry K."/>
            <person name="Schmutz J."/>
            <person name="Baker S."/>
            <person name="Grigoriev I.V."/>
            <person name="Zhong S."/>
            <person name="Turgeon B.G."/>
        </authorList>
    </citation>
    <scope>NUCLEOTIDE SEQUENCE</scope>
    <source>
        <strain evidence="3">C5</strain>
    </source>
</reference>
<dbReference type="Proteomes" id="UP000016936">
    <property type="component" value="Unassembled WGS sequence"/>
</dbReference>
<dbReference type="HOGENOM" id="CLU_002639_7_2_1"/>